<sequence>MYFPTFDCSNETNKINIYSRGECGLFDDYQTVRLYYLVSTKPEKTISDLTKFAIKNVDDGLYVFEFNKVHITLGNTYLKFVRINQIVIVLSGLTPYELIEYQTADFAYTFEYTERLPRHDLVENYFGNFYKCVSSVDDVEQTIIMHNTTCYNMSGNKSIQYGKNGDVYTIAKYSEMSCVGQQTTEYYNSGECAEIVLDKRTIFSQEIIRGVLKGGETCVSTKSDFKTVYQFNKCYFDGESGSLKFVKQNDVVMYFVGVDCNSLKEVETTQIFDYVEFLEEYPKFKVSQFNNGNTENCILKDTIGAPQINLYKINCTEIGTATSVLASTNNDTFEFKIFNEKTCDGEVIKIEKYTKGHCVLKGGKNVVFSDLIDEPIVSNGIRKMTEFVLLLLLVII</sequence>
<proteinExistence type="predicted"/>
<name>L7FJH4_ENTIV</name>
<keyword evidence="2" id="KW-1185">Reference proteome</keyword>
<dbReference type="RefSeq" id="XP_004183403.1">
    <property type="nucleotide sequence ID" value="XM_004183355.1"/>
</dbReference>
<dbReference type="EMBL" id="KB207170">
    <property type="protein sequence ID" value="ELP84057.1"/>
    <property type="molecule type" value="Genomic_DNA"/>
</dbReference>
<protein>
    <submittedName>
        <fullName evidence="1">Uncharacterized protein</fullName>
    </submittedName>
</protein>
<dbReference type="VEuPathDB" id="AmoebaDB:EIN_384260"/>
<dbReference type="GeneID" id="14883034"/>
<dbReference type="Proteomes" id="UP000014680">
    <property type="component" value="Unassembled WGS sequence"/>
</dbReference>
<gene>
    <name evidence="1" type="ORF">EIN_384260</name>
</gene>
<dbReference type="AlphaFoldDB" id="L7FJH4"/>
<reference evidence="1 2" key="1">
    <citation type="submission" date="2012-10" db="EMBL/GenBank/DDBJ databases">
        <authorList>
            <person name="Zafar N."/>
            <person name="Inman J."/>
            <person name="Hall N."/>
            <person name="Lorenzi H."/>
            <person name="Caler E."/>
        </authorList>
    </citation>
    <scope>NUCLEOTIDE SEQUENCE [LARGE SCALE GENOMIC DNA]</scope>
    <source>
        <strain evidence="1 2">IP1</strain>
    </source>
</reference>
<organism evidence="1 2">
    <name type="scientific">Entamoeba invadens IP1</name>
    <dbReference type="NCBI Taxonomy" id="370355"/>
    <lineage>
        <taxon>Eukaryota</taxon>
        <taxon>Amoebozoa</taxon>
        <taxon>Evosea</taxon>
        <taxon>Archamoebae</taxon>
        <taxon>Mastigamoebida</taxon>
        <taxon>Entamoebidae</taxon>
        <taxon>Entamoeba</taxon>
    </lineage>
</organism>
<evidence type="ECO:0000313" key="2">
    <source>
        <dbReference type="Proteomes" id="UP000014680"/>
    </source>
</evidence>
<accession>L7FJH4</accession>
<evidence type="ECO:0000313" key="1">
    <source>
        <dbReference type="EMBL" id="ELP84057.1"/>
    </source>
</evidence>
<dbReference type="KEGG" id="eiv:EIN_384260"/>